<name>A0A821NCX3_9NEOP</name>
<evidence type="ECO:0000256" key="1">
    <source>
        <dbReference type="ARBA" id="ARBA00022605"/>
    </source>
</evidence>
<evidence type="ECO:0000256" key="3">
    <source>
        <dbReference type="ARBA" id="ARBA00022962"/>
    </source>
</evidence>
<dbReference type="InterPro" id="IPR001962">
    <property type="entry name" value="Asn_synthase"/>
</dbReference>
<proteinExistence type="predicted"/>
<dbReference type="SUPFAM" id="SSF56235">
    <property type="entry name" value="N-terminal nucleophile aminohydrolases (Ntn hydrolases)"/>
    <property type="match status" value="1"/>
</dbReference>
<evidence type="ECO:0000313" key="6">
    <source>
        <dbReference type="Proteomes" id="UP000663880"/>
    </source>
</evidence>
<dbReference type="InterPro" id="IPR029055">
    <property type="entry name" value="Ntn_hydrolases_N"/>
</dbReference>
<dbReference type="GO" id="GO:0006529">
    <property type="term" value="P:asparagine biosynthetic process"/>
    <property type="evidence" value="ECO:0007669"/>
    <property type="project" value="UniProtKB-KW"/>
</dbReference>
<dbReference type="AlphaFoldDB" id="A0A821NCX3"/>
<comment type="caution">
    <text evidence="5">The sequence shown here is derived from an EMBL/GenBank/DDBJ whole genome shotgun (WGS) entry which is preliminary data.</text>
</comment>
<dbReference type="Gene3D" id="3.40.50.620">
    <property type="entry name" value="HUPs"/>
    <property type="match status" value="1"/>
</dbReference>
<evidence type="ECO:0000259" key="4">
    <source>
        <dbReference type="PROSITE" id="PS51278"/>
    </source>
</evidence>
<dbReference type="GO" id="GO:0004066">
    <property type="term" value="F:asparagine synthase (glutamine-hydrolyzing) activity"/>
    <property type="evidence" value="ECO:0007669"/>
    <property type="project" value="InterPro"/>
</dbReference>
<evidence type="ECO:0000256" key="2">
    <source>
        <dbReference type="ARBA" id="ARBA00022888"/>
    </source>
</evidence>
<dbReference type="InterPro" id="IPR051857">
    <property type="entry name" value="Asn_synthetase_domain"/>
</dbReference>
<keyword evidence="6" id="KW-1185">Reference proteome</keyword>
<keyword evidence="3" id="KW-0315">Glutamine amidotransferase</keyword>
<dbReference type="OrthoDB" id="10252281at2759"/>
<gene>
    <name evidence="5" type="ORF">PMACD_LOCUS2601</name>
</gene>
<dbReference type="PROSITE" id="PS51278">
    <property type="entry name" value="GATASE_TYPE_2"/>
    <property type="match status" value="1"/>
</dbReference>
<dbReference type="CDD" id="cd01991">
    <property type="entry name" value="Asn_synthase_B_C"/>
    <property type="match status" value="1"/>
</dbReference>
<evidence type="ECO:0000313" key="5">
    <source>
        <dbReference type="EMBL" id="CAF4785842.1"/>
    </source>
</evidence>
<dbReference type="InterPro" id="IPR017932">
    <property type="entry name" value="GATase_2_dom"/>
</dbReference>
<dbReference type="PANTHER" id="PTHR45937">
    <property type="entry name" value="ASPARAGINE SYNTHETASE DOMAIN-CONTAINING PROTEIN 1"/>
    <property type="match status" value="1"/>
</dbReference>
<organism evidence="5 6">
    <name type="scientific">Pieris macdunnoughi</name>
    <dbReference type="NCBI Taxonomy" id="345717"/>
    <lineage>
        <taxon>Eukaryota</taxon>
        <taxon>Metazoa</taxon>
        <taxon>Ecdysozoa</taxon>
        <taxon>Arthropoda</taxon>
        <taxon>Hexapoda</taxon>
        <taxon>Insecta</taxon>
        <taxon>Pterygota</taxon>
        <taxon>Neoptera</taxon>
        <taxon>Endopterygota</taxon>
        <taxon>Lepidoptera</taxon>
        <taxon>Glossata</taxon>
        <taxon>Ditrysia</taxon>
        <taxon>Papilionoidea</taxon>
        <taxon>Pieridae</taxon>
        <taxon>Pierinae</taxon>
        <taxon>Pieris</taxon>
    </lineage>
</organism>
<keyword evidence="1" id="KW-0028">Amino-acid biosynthesis</keyword>
<accession>A0A821NCX3</accession>
<dbReference type="InterPro" id="IPR014729">
    <property type="entry name" value="Rossmann-like_a/b/a_fold"/>
</dbReference>
<dbReference type="Pfam" id="PF13537">
    <property type="entry name" value="GATase_7"/>
    <property type="match status" value="1"/>
</dbReference>
<dbReference type="Proteomes" id="UP000663880">
    <property type="component" value="Unassembled WGS sequence"/>
</dbReference>
<protein>
    <recommendedName>
        <fullName evidence="4">Glutamine amidotransferase type-2 domain-containing protein</fullName>
    </recommendedName>
</protein>
<sequence>MCGILCEILFHPSSSITKDEELIKRLKNRGPNCVQLCSTQVSEDITLFFCGAVLWTQGPNLTKQPLQDDKGVLLFNGDIFDLGWNKNYSDTQIIIQKFTECLSDNDIINVIKLLKGPFCIVYYDKLLKTIYFSRDRIGRGSLLLHKSEQSITISSVLGRKYPCVEIPSLNIHKLNIESQEISTFNWHNEDSRTFSVDNWYSTIQIHQTLPDEQFRFEDDILEDLNDEDGVIDYINQISKNYTCKQTILKEILKQEIILKMVQSILLLLEQSVKIRLETHPNKCKQCLNTVNECCHSTVGILFSGGLDCTILAYLADKYVPVNQPIDLINVAFKTENGTYDVPDRVTGRQSYNELKQKCCSRRWVFHEVNVEKKDLEISQSHIIADLVYPRRTILDESLGTALWYAAWGMGHTVSPCRVLLLGSGADELFGGYTRHRNAYKRQGWSGLRKEMMLDWSRISYRNLARDNRVICDHGRIPRLPYLDEEFSSFILKLKPWFKCFPSDQLGMGVGDKLMLRLLAMHLGLIDVAILPKRALQFGTRIANKKQKGNDISKHLQ</sequence>
<dbReference type="PANTHER" id="PTHR45937:SF1">
    <property type="entry name" value="ASPARAGINE SYNTHETASE DOMAIN-CONTAINING PROTEIN 1"/>
    <property type="match status" value="1"/>
</dbReference>
<dbReference type="EMBL" id="CAJOBZ010000004">
    <property type="protein sequence ID" value="CAF4785842.1"/>
    <property type="molecule type" value="Genomic_DNA"/>
</dbReference>
<feature type="domain" description="Glutamine amidotransferase type-2" evidence="4">
    <location>
        <begin position="2"/>
        <end position="219"/>
    </location>
</feature>
<keyword evidence="2" id="KW-0061">Asparagine biosynthesis</keyword>
<dbReference type="Gene3D" id="3.60.20.10">
    <property type="entry name" value="Glutamine Phosphoribosylpyrophosphate, subunit 1, domain 1"/>
    <property type="match status" value="1"/>
</dbReference>
<dbReference type="Pfam" id="PF00733">
    <property type="entry name" value="Asn_synthase"/>
    <property type="match status" value="1"/>
</dbReference>
<reference evidence="5" key="1">
    <citation type="submission" date="2021-02" db="EMBL/GenBank/DDBJ databases">
        <authorList>
            <person name="Steward A R."/>
        </authorList>
    </citation>
    <scope>NUCLEOTIDE SEQUENCE</scope>
</reference>
<dbReference type="SUPFAM" id="SSF52402">
    <property type="entry name" value="Adenine nucleotide alpha hydrolases-like"/>
    <property type="match status" value="1"/>
</dbReference>